<dbReference type="Proteomes" id="UP000324222">
    <property type="component" value="Unassembled WGS sequence"/>
</dbReference>
<keyword evidence="3" id="KW-1185">Reference proteome</keyword>
<protein>
    <submittedName>
        <fullName evidence="2">Uncharacterized protein</fullName>
    </submittedName>
</protein>
<proteinExistence type="predicted"/>
<feature type="compositionally biased region" description="Pro residues" evidence="1">
    <location>
        <begin position="1"/>
        <end position="12"/>
    </location>
</feature>
<feature type="region of interest" description="Disordered" evidence="1">
    <location>
        <begin position="1"/>
        <end position="22"/>
    </location>
</feature>
<reference evidence="2 3" key="1">
    <citation type="submission" date="2019-05" db="EMBL/GenBank/DDBJ databases">
        <title>Another draft genome of Portunus trituberculatus and its Hox gene families provides insights of decapod evolution.</title>
        <authorList>
            <person name="Jeong J.-H."/>
            <person name="Song I."/>
            <person name="Kim S."/>
            <person name="Choi T."/>
            <person name="Kim D."/>
            <person name="Ryu S."/>
            <person name="Kim W."/>
        </authorList>
    </citation>
    <scope>NUCLEOTIDE SEQUENCE [LARGE SCALE GENOMIC DNA]</scope>
    <source>
        <tissue evidence="2">Muscle</tissue>
    </source>
</reference>
<evidence type="ECO:0000313" key="2">
    <source>
        <dbReference type="EMBL" id="MPC78006.1"/>
    </source>
</evidence>
<accession>A0A5B7I7X8</accession>
<organism evidence="2 3">
    <name type="scientific">Portunus trituberculatus</name>
    <name type="common">Swimming crab</name>
    <name type="synonym">Neptunus trituberculatus</name>
    <dbReference type="NCBI Taxonomy" id="210409"/>
    <lineage>
        <taxon>Eukaryota</taxon>
        <taxon>Metazoa</taxon>
        <taxon>Ecdysozoa</taxon>
        <taxon>Arthropoda</taxon>
        <taxon>Crustacea</taxon>
        <taxon>Multicrustacea</taxon>
        <taxon>Malacostraca</taxon>
        <taxon>Eumalacostraca</taxon>
        <taxon>Eucarida</taxon>
        <taxon>Decapoda</taxon>
        <taxon>Pleocyemata</taxon>
        <taxon>Brachyura</taxon>
        <taxon>Eubrachyura</taxon>
        <taxon>Portunoidea</taxon>
        <taxon>Portunidae</taxon>
        <taxon>Portuninae</taxon>
        <taxon>Portunus</taxon>
    </lineage>
</organism>
<name>A0A5B7I7X8_PORTR</name>
<comment type="caution">
    <text evidence="2">The sequence shown here is derived from an EMBL/GenBank/DDBJ whole genome shotgun (WGS) entry which is preliminary data.</text>
</comment>
<feature type="region of interest" description="Disordered" evidence="1">
    <location>
        <begin position="127"/>
        <end position="164"/>
    </location>
</feature>
<evidence type="ECO:0000256" key="1">
    <source>
        <dbReference type="SAM" id="MobiDB-lite"/>
    </source>
</evidence>
<feature type="compositionally biased region" description="Low complexity" evidence="1">
    <location>
        <begin position="13"/>
        <end position="22"/>
    </location>
</feature>
<dbReference type="AlphaFoldDB" id="A0A5B7I7X8"/>
<feature type="compositionally biased region" description="Basic residues" evidence="1">
    <location>
        <begin position="138"/>
        <end position="148"/>
    </location>
</feature>
<gene>
    <name evidence="2" type="ORF">E2C01_072477</name>
</gene>
<sequence>MPPSLPFQPSSPPVSQSSSGTPISFSPPLLPYISDLVSSRPPVCLAAPLIPASLPRILWPPSLGLFHLCLLCFCLQLPLCLPASRVFQRPCRLCLTCITSYEAGGRRGAVKCGVRTVARAKCCRCSHSRGGVDQATTLKRRSDTRKRKGGEGNKVFGEEEKERE</sequence>
<evidence type="ECO:0000313" key="3">
    <source>
        <dbReference type="Proteomes" id="UP000324222"/>
    </source>
</evidence>
<dbReference type="EMBL" id="VSRR010047318">
    <property type="protein sequence ID" value="MPC78006.1"/>
    <property type="molecule type" value="Genomic_DNA"/>
</dbReference>